<evidence type="ECO:0000313" key="5">
    <source>
        <dbReference type="Proteomes" id="UP000287296"/>
    </source>
</evidence>
<proteinExistence type="predicted"/>
<dbReference type="AlphaFoldDB" id="A0A429XBH4"/>
<accession>A0A429XBH4</accession>
<evidence type="ECO:0000259" key="2">
    <source>
        <dbReference type="Pfam" id="PF02120"/>
    </source>
</evidence>
<dbReference type="CDD" id="cd17470">
    <property type="entry name" value="T3SS_Flik_C"/>
    <property type="match status" value="1"/>
</dbReference>
<dbReference type="Pfam" id="PF02120">
    <property type="entry name" value="Flg_hook"/>
    <property type="match status" value="1"/>
</dbReference>
<comment type="caution">
    <text evidence="4">The sequence shown here is derived from an EMBL/GenBank/DDBJ whole genome shotgun (WGS) entry which is preliminary data.</text>
</comment>
<dbReference type="RefSeq" id="WP_120115168.1">
    <property type="nucleotide sequence ID" value="NZ_BORI01000007.1"/>
</dbReference>
<dbReference type="InterPro" id="IPR038610">
    <property type="entry name" value="FliK-like_C_sf"/>
</dbReference>
<reference evidence="3 6" key="2">
    <citation type="submission" date="2021-03" db="EMBL/GenBank/DDBJ databases">
        <title>Antimicrobial resistance genes in bacteria isolated from Japanese honey, and their potential for conferring macrolide and lincosamide resistance in the American foulbrood pathogen Paenibacillus larvae.</title>
        <authorList>
            <person name="Okamoto M."/>
            <person name="Kumagai M."/>
            <person name="Kanamori H."/>
            <person name="Takamatsu D."/>
        </authorList>
    </citation>
    <scope>NUCLEOTIDE SEQUENCE [LARGE SCALE GENOMIC DNA]</scope>
    <source>
        <strain evidence="3 6">J6TS1</strain>
    </source>
</reference>
<protein>
    <recommendedName>
        <fullName evidence="2">Flagellar hook-length control protein-like C-terminal domain-containing protein</fullName>
    </recommendedName>
</protein>
<dbReference type="Proteomes" id="UP000287296">
    <property type="component" value="Unassembled WGS sequence"/>
</dbReference>
<name>A0A429XBH4_SIMTE</name>
<dbReference type="EMBL" id="QYTW02000003">
    <property type="protein sequence ID" value="RST60760.1"/>
    <property type="molecule type" value="Genomic_DNA"/>
</dbReference>
<evidence type="ECO:0000313" key="4">
    <source>
        <dbReference type="EMBL" id="RST60760.1"/>
    </source>
</evidence>
<evidence type="ECO:0000313" key="3">
    <source>
        <dbReference type="EMBL" id="GIN94692.1"/>
    </source>
</evidence>
<dbReference type="Gene3D" id="3.30.750.140">
    <property type="match status" value="1"/>
</dbReference>
<gene>
    <name evidence="4" type="ORF">D5F11_005270</name>
    <name evidence="3" type="ORF">J6TS1_05620</name>
</gene>
<evidence type="ECO:0000313" key="6">
    <source>
        <dbReference type="Proteomes" id="UP000680670"/>
    </source>
</evidence>
<dbReference type="Proteomes" id="UP000680670">
    <property type="component" value="Unassembled WGS sequence"/>
</dbReference>
<dbReference type="EMBL" id="BORJ01000001">
    <property type="protein sequence ID" value="GIN94692.1"/>
    <property type="molecule type" value="Genomic_DNA"/>
</dbReference>
<keyword evidence="6" id="KW-1185">Reference proteome</keyword>
<evidence type="ECO:0000256" key="1">
    <source>
        <dbReference type="SAM" id="MobiDB-lite"/>
    </source>
</evidence>
<organism evidence="4 5">
    <name type="scientific">Siminovitchia terrae</name>
    <name type="common">Bacillus terrae</name>
    <dbReference type="NCBI Taxonomy" id="1914933"/>
    <lineage>
        <taxon>Bacteria</taxon>
        <taxon>Bacillati</taxon>
        <taxon>Bacillota</taxon>
        <taxon>Bacilli</taxon>
        <taxon>Bacillales</taxon>
        <taxon>Bacillaceae</taxon>
        <taxon>Siminovitchia</taxon>
    </lineage>
</organism>
<sequence>MRIPIFEASLNLGMVNQPEKKNGQGNGLFGDILNLKLQSFQSEPANEAMDAAEENTSLIELLTNVLEALKGLQEKGESDPDEDEQELLQEAIHLLEDLKETELPKVAVDLEPVLKQIMLGFEQLDSHAEIDTGELDSALKELTYVLEQNASTTSNFQKNGEPLFLVTGQLPVKQSMPTRWDIKSENSDKQLIKDTPWQFMVNTENAETKEEKTGSIRLETVNFAKESTSRVPSLTKGAEKINDDTRNLQTKSDSNTVQASNVNRNETEEVIVRLTETSSNERKARELVRQFTTVLQKSHFSQGLQTKSMTIRLYPEHLGSLRIELTQKDGAMIARVLTSTSMAKDMLDSQIHQLRQAFVQQNIQVDKVDISFQEGLESYNSQDRRRSDQEQPESDQNSGKNTFVEEKDEEGFTDFLQKVLFEMEV</sequence>
<reference evidence="4 5" key="1">
    <citation type="submission" date="2018-12" db="EMBL/GenBank/DDBJ databases">
        <authorList>
            <person name="Sun L."/>
            <person name="Chen Z."/>
        </authorList>
    </citation>
    <scope>NUCLEOTIDE SEQUENCE [LARGE SCALE GENOMIC DNA]</scope>
    <source>
        <strain evidence="4 5">LMG 29736</strain>
    </source>
</reference>
<dbReference type="OrthoDB" id="2112988at2"/>
<feature type="region of interest" description="Disordered" evidence="1">
    <location>
        <begin position="378"/>
        <end position="409"/>
    </location>
</feature>
<feature type="domain" description="Flagellar hook-length control protein-like C-terminal" evidence="2">
    <location>
        <begin position="305"/>
        <end position="375"/>
    </location>
</feature>
<dbReference type="InterPro" id="IPR021136">
    <property type="entry name" value="Flagellar_hook_control-like_C"/>
</dbReference>